<dbReference type="GO" id="GO:0033596">
    <property type="term" value="C:TSC1-TSC2 complex"/>
    <property type="evidence" value="ECO:0007669"/>
    <property type="project" value="TreeGrafter"/>
</dbReference>
<dbReference type="EMBL" id="JH430339">
    <property type="status" value="NOT_ANNOTATED_CDS"/>
    <property type="molecule type" value="Genomic_DNA"/>
</dbReference>
<evidence type="ECO:0008006" key="6">
    <source>
        <dbReference type="Google" id="ProtNLM"/>
    </source>
</evidence>
<reference evidence="5" key="1">
    <citation type="submission" date="2011-05" db="EMBL/GenBank/DDBJ databases">
        <authorList>
            <person name="Richards S.R."/>
            <person name="Qu J."/>
            <person name="Jiang H."/>
            <person name="Jhangiani S.N."/>
            <person name="Agravi P."/>
            <person name="Goodspeed R."/>
            <person name="Gross S."/>
            <person name="Mandapat C."/>
            <person name="Jackson L."/>
            <person name="Mathew T."/>
            <person name="Pu L."/>
            <person name="Thornton R."/>
            <person name="Saada N."/>
            <person name="Wilczek-Boney K.B."/>
            <person name="Lee S."/>
            <person name="Kovar C."/>
            <person name="Wu Y."/>
            <person name="Scherer S.E."/>
            <person name="Worley K.C."/>
            <person name="Muzny D.M."/>
            <person name="Gibbs R."/>
        </authorList>
    </citation>
    <scope>NUCLEOTIDE SEQUENCE</scope>
    <source>
        <strain evidence="5">Brora</strain>
    </source>
</reference>
<dbReference type="STRING" id="126957.T1IJR6"/>
<dbReference type="Pfam" id="PF04388">
    <property type="entry name" value="Hamartin"/>
    <property type="match status" value="1"/>
</dbReference>
<dbReference type="GO" id="GO:0032007">
    <property type="term" value="P:negative regulation of TOR signaling"/>
    <property type="evidence" value="ECO:0007669"/>
    <property type="project" value="TreeGrafter"/>
</dbReference>
<dbReference type="PANTHER" id="PTHR15154">
    <property type="entry name" value="HAMARTIN"/>
    <property type="match status" value="1"/>
</dbReference>
<dbReference type="GO" id="GO:0051726">
    <property type="term" value="P:regulation of cell cycle"/>
    <property type="evidence" value="ECO:0007669"/>
    <property type="project" value="TreeGrafter"/>
</dbReference>
<dbReference type="HOGENOM" id="CLU_011546_0_0_1"/>
<proteinExistence type="predicted"/>
<feature type="region of interest" description="Disordered" evidence="2">
    <location>
        <begin position="301"/>
        <end position="320"/>
    </location>
</feature>
<dbReference type="GO" id="GO:0008285">
    <property type="term" value="P:negative regulation of cell population proliferation"/>
    <property type="evidence" value="ECO:0007669"/>
    <property type="project" value="TreeGrafter"/>
</dbReference>
<evidence type="ECO:0000256" key="2">
    <source>
        <dbReference type="SAM" id="MobiDB-lite"/>
    </source>
</evidence>
<dbReference type="InterPro" id="IPR016024">
    <property type="entry name" value="ARM-type_fold"/>
</dbReference>
<keyword evidence="3" id="KW-0472">Membrane</keyword>
<evidence type="ECO:0000313" key="4">
    <source>
        <dbReference type="EnsemblMetazoa" id="SMAR001141-PA"/>
    </source>
</evidence>
<dbReference type="SUPFAM" id="SSF48371">
    <property type="entry name" value="ARM repeat"/>
    <property type="match status" value="1"/>
</dbReference>
<dbReference type="InterPro" id="IPR007483">
    <property type="entry name" value="Hamartin"/>
</dbReference>
<keyword evidence="3" id="KW-1133">Transmembrane helix</keyword>
<dbReference type="PANTHER" id="PTHR15154:SF2">
    <property type="entry name" value="HAMARTIN"/>
    <property type="match status" value="1"/>
</dbReference>
<dbReference type="eggNOG" id="ENOG502QQPT">
    <property type="taxonomic scope" value="Eukaryota"/>
</dbReference>
<dbReference type="OMA" id="PEPYEFI"/>
<name>T1IJR6_STRMM</name>
<keyword evidence="5" id="KW-1185">Reference proteome</keyword>
<protein>
    <recommendedName>
        <fullName evidence="6">Hamartin</fullName>
    </recommendedName>
</protein>
<feature type="region of interest" description="Disordered" evidence="2">
    <location>
        <begin position="918"/>
        <end position="939"/>
    </location>
</feature>
<keyword evidence="1" id="KW-0175">Coiled coil</keyword>
<feature type="compositionally biased region" description="Polar residues" evidence="2">
    <location>
        <begin position="301"/>
        <end position="319"/>
    </location>
</feature>
<evidence type="ECO:0000313" key="5">
    <source>
        <dbReference type="Proteomes" id="UP000014500"/>
    </source>
</evidence>
<feature type="coiled-coil region" evidence="1">
    <location>
        <begin position="634"/>
        <end position="759"/>
    </location>
</feature>
<keyword evidence="3" id="KW-0812">Transmembrane</keyword>
<accession>T1IJR6</accession>
<reference evidence="4" key="2">
    <citation type="submission" date="2015-02" db="UniProtKB">
        <authorList>
            <consortium name="EnsemblMetazoa"/>
        </authorList>
    </citation>
    <scope>IDENTIFICATION</scope>
</reference>
<evidence type="ECO:0000256" key="3">
    <source>
        <dbReference type="SAM" id="Phobius"/>
    </source>
</evidence>
<sequence length="939" mass="106908">PKENWLIQGLVDYYFNTNSLRCFEILIGVSDAHEKHLMDKINDSIKSSTTRVAALMLFGRIICKHPPWLHKVATHPILPNLLKVLKSDNEVLVLLTALLNLINLLPVIPALVTPSLNNIFDIFSRLAAWNTIKAANIPETSILHFQVGVYSLFHRLYGMYPCNFLSYLRSHYGNRENLEIFAKIIRPMLDRVRMHPLLVTASKDSELSKNRWQKMEPHAIVMECAKVSLDLIEGISNELVAYQYTLGSDKAAETTSVTLSGACSYVSNEALLFTRKIETSSLWSSFQNDAVEVKDPLSSSYLTSPRASATNFTESQPSSPLRMVSSPSKFAAFTDDLLVKKELPKLGAARALLFLESSTEEKSASAKFFTRSNDSDSDVDKEVYDLVGRRKQGTSILEDSGKDEEANVTICQRSDSVIHDETEGIQTEDYEECGNSSLNQVVELMRKVTRFRYYSHCGQAPEISELKPKLKIHRSQSCPNVAEMLQMTQPIAESSIVDNSMNLVQGQAGDEKIEAEAANEGQEKLDAAASLSRTELMLRALPMMAPTCCFGCQLCLDQGAVVKEMSPAEILDKHVYFGSELHLKQFMAFTSRNPSTSETCIVKSQIVLLYNQLLFERHRRSLHSARNRFLLAKLKKTQVAEEQNTAEKEQLKRKENDLAEIRKKYKYLTREKLMELVEKAENAEALALENRIVKTEIHSLRSENENLKKRLNCSELLNEERLKELQSCQARFHSVTIELEDLKIKLDENTKVHSELERVKTEHLLLGELQQKYRERLSTLTQQSSHKIETSRLRESFKMDLNSMKRMLDQRTQQSEFLKAKLADSESQMSKKELFINDQKNSFHKVKSEYEERVRVLEERNSETLNYVSRLSAYIRLLNSNPEVQKLDVYRQMPNIIEPLQFSQPRLEGSAEVLVASSRRSSGASDILDQDAADNVKKH</sequence>
<dbReference type="EnsemblMetazoa" id="SMAR001141-RA">
    <property type="protein sequence ID" value="SMAR001141-PA"/>
    <property type="gene ID" value="SMAR001141"/>
</dbReference>
<dbReference type="PhylomeDB" id="T1IJR6"/>
<feature type="transmembrane region" description="Helical" evidence="3">
    <location>
        <begin position="91"/>
        <end position="112"/>
    </location>
</feature>
<dbReference type="Proteomes" id="UP000014500">
    <property type="component" value="Unassembled WGS sequence"/>
</dbReference>
<organism evidence="4 5">
    <name type="scientific">Strigamia maritima</name>
    <name type="common">European centipede</name>
    <name type="synonym">Geophilus maritimus</name>
    <dbReference type="NCBI Taxonomy" id="126957"/>
    <lineage>
        <taxon>Eukaryota</taxon>
        <taxon>Metazoa</taxon>
        <taxon>Ecdysozoa</taxon>
        <taxon>Arthropoda</taxon>
        <taxon>Myriapoda</taxon>
        <taxon>Chilopoda</taxon>
        <taxon>Pleurostigmophora</taxon>
        <taxon>Geophilomorpha</taxon>
        <taxon>Linotaeniidae</taxon>
        <taxon>Strigamia</taxon>
    </lineage>
</organism>
<evidence type="ECO:0000256" key="1">
    <source>
        <dbReference type="SAM" id="Coils"/>
    </source>
</evidence>
<dbReference type="AlphaFoldDB" id="T1IJR6"/>